<dbReference type="GeneID" id="30986526"/>
<reference evidence="5 6" key="1">
    <citation type="journal article" date="2016" name="Proc. Natl. Acad. Sci. U.S.A.">
        <title>Comparative genomics of biotechnologically important yeasts.</title>
        <authorList>
            <person name="Riley R."/>
            <person name="Haridas S."/>
            <person name="Wolfe K.H."/>
            <person name="Lopes M.R."/>
            <person name="Hittinger C.T."/>
            <person name="Goeker M."/>
            <person name="Salamov A.A."/>
            <person name="Wisecaver J.H."/>
            <person name="Long T.M."/>
            <person name="Calvey C.H."/>
            <person name="Aerts A.L."/>
            <person name="Barry K.W."/>
            <person name="Choi C."/>
            <person name="Clum A."/>
            <person name="Coughlan A.Y."/>
            <person name="Deshpande S."/>
            <person name="Douglass A.P."/>
            <person name="Hanson S.J."/>
            <person name="Klenk H.-P."/>
            <person name="LaButti K.M."/>
            <person name="Lapidus A."/>
            <person name="Lindquist E.A."/>
            <person name="Lipzen A.M."/>
            <person name="Meier-Kolthoff J.P."/>
            <person name="Ohm R.A."/>
            <person name="Otillar R.P."/>
            <person name="Pangilinan J.L."/>
            <person name="Peng Y."/>
            <person name="Rokas A."/>
            <person name="Rosa C.A."/>
            <person name="Scheuner C."/>
            <person name="Sibirny A.A."/>
            <person name="Slot J.C."/>
            <person name="Stielow J.B."/>
            <person name="Sun H."/>
            <person name="Kurtzman C.P."/>
            <person name="Blackwell M."/>
            <person name="Grigoriev I.V."/>
            <person name="Jeffries T.W."/>
        </authorList>
    </citation>
    <scope>NUCLEOTIDE SEQUENCE [LARGE SCALE GENOMIC DNA]</scope>
    <source>
        <strain evidence="6">ATCC 18201 / CBS 1600 / BCRC 20928 / JCM 3617 / NBRC 0987 / NRRL Y-1542</strain>
    </source>
</reference>
<dbReference type="Pfam" id="PF00010">
    <property type="entry name" value="HLH"/>
    <property type="match status" value="1"/>
</dbReference>
<evidence type="ECO:0000313" key="5">
    <source>
        <dbReference type="EMBL" id="ODV72745.1"/>
    </source>
</evidence>
<dbReference type="InterPro" id="IPR047206">
    <property type="entry name" value="bHLHzip_scCBP1-like"/>
</dbReference>
<dbReference type="PANTHER" id="PTHR47787">
    <property type="entry name" value="CENTROMERE-BINDING PROTEIN 1"/>
    <property type="match status" value="1"/>
</dbReference>
<feature type="non-terminal residue" evidence="5">
    <location>
        <position position="97"/>
    </location>
</feature>
<keyword evidence="1" id="KW-0238">DNA-binding</keyword>
<dbReference type="InterPro" id="IPR011598">
    <property type="entry name" value="bHLH_dom"/>
</dbReference>
<dbReference type="Gene3D" id="4.10.280.10">
    <property type="entry name" value="Helix-loop-helix DNA-binding domain"/>
    <property type="match status" value="1"/>
</dbReference>
<keyword evidence="6" id="KW-1185">Reference proteome</keyword>
<dbReference type="STRING" id="983966.A0A1E4RZW9"/>
<dbReference type="GO" id="GO:0046983">
    <property type="term" value="F:protein dimerization activity"/>
    <property type="evidence" value="ECO:0007669"/>
    <property type="project" value="InterPro"/>
</dbReference>
<dbReference type="InterPro" id="IPR036638">
    <property type="entry name" value="HLH_DNA-bd_sf"/>
</dbReference>
<evidence type="ECO:0000313" key="6">
    <source>
        <dbReference type="Proteomes" id="UP000094389"/>
    </source>
</evidence>
<organism evidence="5 6">
    <name type="scientific">Cyberlindnera jadinii (strain ATCC 18201 / CBS 1600 / BCRC 20928 / JCM 3617 / NBRC 0987 / NRRL Y-1542)</name>
    <name type="common">Torula yeast</name>
    <name type="synonym">Candida utilis</name>
    <dbReference type="NCBI Taxonomy" id="983966"/>
    <lineage>
        <taxon>Eukaryota</taxon>
        <taxon>Fungi</taxon>
        <taxon>Dikarya</taxon>
        <taxon>Ascomycota</taxon>
        <taxon>Saccharomycotina</taxon>
        <taxon>Saccharomycetes</taxon>
        <taxon>Phaffomycetales</taxon>
        <taxon>Phaffomycetaceae</taxon>
        <taxon>Cyberlindnera</taxon>
    </lineage>
</organism>
<proteinExistence type="predicted"/>
<evidence type="ECO:0000259" key="4">
    <source>
        <dbReference type="PROSITE" id="PS50888"/>
    </source>
</evidence>
<protein>
    <recommendedName>
        <fullName evidence="4">BHLH domain-containing protein</fullName>
    </recommendedName>
</protein>
<dbReference type="GO" id="GO:0003700">
    <property type="term" value="F:DNA-binding transcription factor activity"/>
    <property type="evidence" value="ECO:0007669"/>
    <property type="project" value="InterPro"/>
</dbReference>
<dbReference type="SMART" id="SM00353">
    <property type="entry name" value="HLH"/>
    <property type="match status" value="1"/>
</dbReference>
<sequence>NDKPAPGSADWHKQRKDNHKEVERRRRENINAGIKELAMLLPSAETNKSQILQRASEYIKRLKENEQNNIEKWTLEKLLNDQALTELTASNEKLKTE</sequence>
<dbReference type="RefSeq" id="XP_020069784.1">
    <property type="nucleotide sequence ID" value="XM_020212130.1"/>
</dbReference>
<dbReference type="GO" id="GO:0003677">
    <property type="term" value="F:DNA binding"/>
    <property type="evidence" value="ECO:0007669"/>
    <property type="project" value="UniProtKB-KW"/>
</dbReference>
<dbReference type="CDD" id="cd11398">
    <property type="entry name" value="bHLHzip_scCBP1"/>
    <property type="match status" value="1"/>
</dbReference>
<name>A0A1E4RZW9_CYBJN</name>
<dbReference type="AlphaFoldDB" id="A0A1E4RZW9"/>
<dbReference type="EMBL" id="KV453933">
    <property type="protein sequence ID" value="ODV72745.1"/>
    <property type="molecule type" value="Genomic_DNA"/>
</dbReference>
<evidence type="ECO:0000256" key="1">
    <source>
        <dbReference type="ARBA" id="ARBA00023125"/>
    </source>
</evidence>
<dbReference type="Proteomes" id="UP000094389">
    <property type="component" value="Unassembled WGS sequence"/>
</dbReference>
<feature type="domain" description="BHLH" evidence="4">
    <location>
        <begin position="14"/>
        <end position="62"/>
    </location>
</feature>
<evidence type="ECO:0000256" key="2">
    <source>
        <dbReference type="ARBA" id="ARBA00023242"/>
    </source>
</evidence>
<dbReference type="GO" id="GO:0005634">
    <property type="term" value="C:nucleus"/>
    <property type="evidence" value="ECO:0007669"/>
    <property type="project" value="TreeGrafter"/>
</dbReference>
<dbReference type="OrthoDB" id="71302at2759"/>
<keyword evidence="2" id="KW-0539">Nucleus</keyword>
<feature type="region of interest" description="Disordered" evidence="3">
    <location>
        <begin position="1"/>
        <end position="26"/>
    </location>
</feature>
<gene>
    <name evidence="5" type="ORF">CYBJADRAFT_112975</name>
</gene>
<dbReference type="SUPFAM" id="SSF47459">
    <property type="entry name" value="HLH, helix-loop-helix DNA-binding domain"/>
    <property type="match status" value="1"/>
</dbReference>
<dbReference type="OMA" id="CEQAISE"/>
<feature type="non-terminal residue" evidence="5">
    <location>
        <position position="1"/>
    </location>
</feature>
<evidence type="ECO:0000256" key="3">
    <source>
        <dbReference type="SAM" id="MobiDB-lite"/>
    </source>
</evidence>
<dbReference type="PANTHER" id="PTHR47787:SF1">
    <property type="entry name" value="CENTROMERE-BINDING PROTEIN 1"/>
    <property type="match status" value="1"/>
</dbReference>
<dbReference type="PROSITE" id="PS50888">
    <property type="entry name" value="BHLH"/>
    <property type="match status" value="1"/>
</dbReference>
<accession>A0A1E4RZW9</accession>